<sequence length="528" mass="55112">MVQNFRTMVMALLLVSSAMVAGISGTALAQESDYSTAPSDTTTILENMDGSGTEDDPYVITDVYELQAVNANTSSHYVLGNDIDTNSTETWHPQENFTEQIGEYSGTDVGTYELTYAPISELTSVTDTDSGTELNASIVDAENGTIEVEESASAEIEIEYTTSEKIYKGFKPIEFSGSDVGVIDGNGHTINGLYINQPNEFGVGLVTTNDGQITSLNLKNVDITGGEVGAIAGKNAGEISSVSVTGEVTATGDYATAGSVAGVNTNTIKNSYSFASITSNIDAGGFTGLNDGGTVAHSYFAGDVTASDSGQIGPIVGDKAGSVIYTYYDSNVVNVDSDDAKGLTTDEMTGTSAADNMFLDFSSVWETITAEENYATNDGYPILTDNDREAQLVAQDLQVVTYILEVSTVDTDDNPLETTVTVDGQEQTGNTTSFTLEDGEYAIEASADGYSTVGKTVTIDGTDKTLELTLEEEPNGDEEVAGTGGSDGSGYGDIIDALLGAAPAIVVVVLLLVFVFFWPSGGSGGVEP</sequence>
<dbReference type="InterPro" id="IPR013229">
    <property type="entry name" value="PEGA"/>
</dbReference>
<keyword evidence="1" id="KW-0472">Membrane</keyword>
<protein>
    <submittedName>
        <fullName evidence="3">PEGA domain-containing protein</fullName>
    </submittedName>
</protein>
<reference evidence="4" key="1">
    <citation type="submission" date="2019-05" db="EMBL/GenBank/DDBJ databases">
        <title>Genome sequence and methylation pattern of the halophilic Archaeon Natrinema versiforme BOL5-4.</title>
        <authorList>
            <person name="DasSarma P."/>
            <person name="Anton B.P."/>
            <person name="DasSarma S.L."/>
            <person name="Martinez F.L."/>
            <person name="Guzman D."/>
            <person name="Roberts R.J."/>
            <person name="DasSarma S."/>
        </authorList>
    </citation>
    <scope>NUCLEOTIDE SEQUENCE [LARGE SCALE GENOMIC DNA]</scope>
    <source>
        <strain evidence="4">BOL5-4</strain>
    </source>
</reference>
<keyword evidence="1" id="KW-1133">Transmembrane helix</keyword>
<dbReference type="AlphaFoldDB" id="A0A4P8WNC0"/>
<organism evidence="3 4">
    <name type="scientific">Natrinema versiforme</name>
    <dbReference type="NCBI Taxonomy" id="88724"/>
    <lineage>
        <taxon>Archaea</taxon>
        <taxon>Methanobacteriati</taxon>
        <taxon>Methanobacteriota</taxon>
        <taxon>Stenosarchaea group</taxon>
        <taxon>Halobacteria</taxon>
        <taxon>Halobacteriales</taxon>
        <taxon>Natrialbaceae</taxon>
        <taxon>Natrinema</taxon>
    </lineage>
</organism>
<keyword evidence="1" id="KW-0812">Transmembrane</keyword>
<dbReference type="Pfam" id="PF08308">
    <property type="entry name" value="PEGA"/>
    <property type="match status" value="1"/>
</dbReference>
<dbReference type="EMBL" id="CP040330">
    <property type="protein sequence ID" value="QCS43893.1"/>
    <property type="molecule type" value="Genomic_DNA"/>
</dbReference>
<name>A0A4P8WNC0_9EURY</name>
<dbReference type="KEGG" id="nvr:FEJ81_16635"/>
<evidence type="ECO:0000313" key="3">
    <source>
        <dbReference type="EMBL" id="QCS43893.1"/>
    </source>
</evidence>
<evidence type="ECO:0000313" key="4">
    <source>
        <dbReference type="Proteomes" id="UP000302218"/>
    </source>
</evidence>
<evidence type="ECO:0000259" key="2">
    <source>
        <dbReference type="Pfam" id="PF08308"/>
    </source>
</evidence>
<proteinExistence type="predicted"/>
<gene>
    <name evidence="3" type="ORF">FEJ81_16635</name>
</gene>
<feature type="domain" description="PEGA" evidence="2">
    <location>
        <begin position="414"/>
        <end position="471"/>
    </location>
</feature>
<accession>A0A4P8WNC0</accession>
<dbReference type="Proteomes" id="UP000302218">
    <property type="component" value="Chromosome"/>
</dbReference>
<evidence type="ECO:0000256" key="1">
    <source>
        <dbReference type="SAM" id="Phobius"/>
    </source>
</evidence>
<feature type="transmembrane region" description="Helical" evidence="1">
    <location>
        <begin position="497"/>
        <end position="518"/>
    </location>
</feature>
<dbReference type="Gene3D" id="2.160.20.110">
    <property type="match status" value="1"/>
</dbReference>